<organism evidence="8 9">
    <name type="scientific">Orchesella dallaii</name>
    <dbReference type="NCBI Taxonomy" id="48710"/>
    <lineage>
        <taxon>Eukaryota</taxon>
        <taxon>Metazoa</taxon>
        <taxon>Ecdysozoa</taxon>
        <taxon>Arthropoda</taxon>
        <taxon>Hexapoda</taxon>
        <taxon>Collembola</taxon>
        <taxon>Entomobryomorpha</taxon>
        <taxon>Entomobryoidea</taxon>
        <taxon>Orchesellidae</taxon>
        <taxon>Orchesellinae</taxon>
        <taxon>Orchesella</taxon>
    </lineage>
</organism>
<dbReference type="PANTHER" id="PTHR24379:SF121">
    <property type="entry name" value="C2H2-TYPE DOMAIN-CONTAINING PROTEIN"/>
    <property type="match status" value="1"/>
</dbReference>
<feature type="region of interest" description="Disordered" evidence="6">
    <location>
        <begin position="211"/>
        <end position="287"/>
    </location>
</feature>
<name>A0ABP1PTK0_9HEXA</name>
<evidence type="ECO:0000256" key="2">
    <source>
        <dbReference type="ARBA" id="ARBA00022737"/>
    </source>
</evidence>
<dbReference type="InterPro" id="IPR013087">
    <property type="entry name" value="Znf_C2H2_type"/>
</dbReference>
<feature type="domain" description="C2H2-type" evidence="7">
    <location>
        <begin position="405"/>
        <end position="432"/>
    </location>
</feature>
<evidence type="ECO:0000259" key="7">
    <source>
        <dbReference type="PROSITE" id="PS50157"/>
    </source>
</evidence>
<proteinExistence type="predicted"/>
<keyword evidence="9" id="KW-1185">Reference proteome</keyword>
<evidence type="ECO:0000313" key="9">
    <source>
        <dbReference type="Proteomes" id="UP001642540"/>
    </source>
</evidence>
<keyword evidence="3 5" id="KW-0863">Zinc-finger</keyword>
<dbReference type="PROSITE" id="PS00028">
    <property type="entry name" value="ZINC_FINGER_C2H2_1"/>
    <property type="match status" value="4"/>
</dbReference>
<feature type="compositionally biased region" description="Low complexity" evidence="6">
    <location>
        <begin position="238"/>
        <end position="253"/>
    </location>
</feature>
<dbReference type="Pfam" id="PF00096">
    <property type="entry name" value="zf-C2H2"/>
    <property type="match status" value="3"/>
</dbReference>
<keyword evidence="2" id="KW-0677">Repeat</keyword>
<protein>
    <recommendedName>
        <fullName evidence="7">C2H2-type domain-containing protein</fullName>
    </recommendedName>
</protein>
<sequence length="516" mass="58748">MMEPCISKSITLEQLPKLSDQLLATGKNKVPIVNLTIQNVLHCQQVQEQNNNANRGYGVSVINGFTCSLCSLSVESGTSITCCRMFGKLLNSFTKGLPWSFHELLSSLTRKADSAATDTPLVLCNRCWKTVEYLQNCYEELQRTLKDFHETILRIRCFLKISNKLSLQLDSQLNGGQKDSFHSHHGQYVIGNKDTGDVKVALLDKNLDDDEEDRNSYLTNNHYDSSDNNDNNDEEKPSFSGSSSQIGSQQTGSHLKQRKPHLNTKNASAISSKPIRHHGGLTEDEYHEKRRAQLRGYYLSKRKPPLIGPRPLTAQSHIKLKRAEKLCLDSSSFPAKSNCGRKVPVIKLNENQYSYRNVQFSKVKSHVINDTSEMFCCDKCNHSCGSLNVMKKHIAKIHFEPDHAYKCSFCDKTFYYRFQLRIHEAGHTEKGMGVQCEECGMSFKYKSSYFNHRRIVHWGVKPFECETCKKKFGTRKDLRVHSVTHSSEKPNVCQYCGDTFKLVKSLSAHEKRTHAN</sequence>
<dbReference type="Proteomes" id="UP001642540">
    <property type="component" value="Unassembled WGS sequence"/>
</dbReference>
<feature type="domain" description="C2H2-type" evidence="7">
    <location>
        <begin position="463"/>
        <end position="490"/>
    </location>
</feature>
<evidence type="ECO:0000313" key="8">
    <source>
        <dbReference type="EMBL" id="CAL8073486.1"/>
    </source>
</evidence>
<evidence type="ECO:0000256" key="5">
    <source>
        <dbReference type="PROSITE-ProRule" id="PRU00042"/>
    </source>
</evidence>
<keyword evidence="4" id="KW-0862">Zinc</keyword>
<dbReference type="EMBL" id="CAXLJM020000007">
    <property type="protein sequence ID" value="CAL8073486.1"/>
    <property type="molecule type" value="Genomic_DNA"/>
</dbReference>
<feature type="domain" description="C2H2-type" evidence="7">
    <location>
        <begin position="491"/>
        <end position="516"/>
    </location>
</feature>
<accession>A0ABP1PTK0</accession>
<evidence type="ECO:0000256" key="3">
    <source>
        <dbReference type="ARBA" id="ARBA00022771"/>
    </source>
</evidence>
<feature type="domain" description="C2H2-type" evidence="7">
    <location>
        <begin position="434"/>
        <end position="462"/>
    </location>
</feature>
<dbReference type="SUPFAM" id="SSF57667">
    <property type="entry name" value="beta-beta-alpha zinc fingers"/>
    <property type="match status" value="3"/>
</dbReference>
<dbReference type="Gene3D" id="3.30.160.60">
    <property type="entry name" value="Classic Zinc Finger"/>
    <property type="match status" value="4"/>
</dbReference>
<evidence type="ECO:0000256" key="1">
    <source>
        <dbReference type="ARBA" id="ARBA00022723"/>
    </source>
</evidence>
<gene>
    <name evidence="8" type="ORF">ODALV1_LOCUS2628</name>
</gene>
<dbReference type="SMART" id="SM00355">
    <property type="entry name" value="ZnF_C2H2"/>
    <property type="match status" value="5"/>
</dbReference>
<reference evidence="8 9" key="1">
    <citation type="submission" date="2024-08" db="EMBL/GenBank/DDBJ databases">
        <authorList>
            <person name="Cucini C."/>
            <person name="Frati F."/>
        </authorList>
    </citation>
    <scope>NUCLEOTIDE SEQUENCE [LARGE SCALE GENOMIC DNA]</scope>
</reference>
<keyword evidence="1" id="KW-0479">Metal-binding</keyword>
<dbReference type="PANTHER" id="PTHR24379">
    <property type="entry name" value="KRAB AND ZINC FINGER DOMAIN-CONTAINING"/>
    <property type="match status" value="1"/>
</dbReference>
<dbReference type="PROSITE" id="PS50157">
    <property type="entry name" value="ZINC_FINGER_C2H2_2"/>
    <property type="match status" value="4"/>
</dbReference>
<evidence type="ECO:0000256" key="6">
    <source>
        <dbReference type="SAM" id="MobiDB-lite"/>
    </source>
</evidence>
<evidence type="ECO:0000256" key="4">
    <source>
        <dbReference type="ARBA" id="ARBA00022833"/>
    </source>
</evidence>
<dbReference type="InterPro" id="IPR036236">
    <property type="entry name" value="Znf_C2H2_sf"/>
</dbReference>
<comment type="caution">
    <text evidence="8">The sequence shown here is derived from an EMBL/GenBank/DDBJ whole genome shotgun (WGS) entry which is preliminary data.</text>
</comment>